<accession>A0A1S8TDR4</accession>
<dbReference type="PANTHER" id="PTHR48098">
    <property type="entry name" value="ENTEROCHELIN ESTERASE-RELATED"/>
    <property type="match status" value="1"/>
</dbReference>
<dbReference type="InterPro" id="IPR000801">
    <property type="entry name" value="Esterase-like"/>
</dbReference>
<dbReference type="Proteomes" id="UP000190890">
    <property type="component" value="Unassembled WGS sequence"/>
</dbReference>
<dbReference type="EMBL" id="LZZM01000179">
    <property type="protein sequence ID" value="OOM75888.1"/>
    <property type="molecule type" value="Genomic_DNA"/>
</dbReference>
<protein>
    <submittedName>
        <fullName evidence="1">Putative esterase</fullName>
    </submittedName>
</protein>
<dbReference type="STRING" id="29367.CLPUN_29250"/>
<evidence type="ECO:0000313" key="1">
    <source>
        <dbReference type="EMBL" id="OOM75888.1"/>
    </source>
</evidence>
<dbReference type="Gene3D" id="3.40.50.1820">
    <property type="entry name" value="alpha/beta hydrolase"/>
    <property type="match status" value="1"/>
</dbReference>
<reference evidence="1 2" key="1">
    <citation type="submission" date="2016-05" db="EMBL/GenBank/DDBJ databases">
        <title>Microbial solvent formation.</title>
        <authorList>
            <person name="Poehlein A."/>
            <person name="Montoya Solano J.D."/>
            <person name="Flitsch S."/>
            <person name="Krabben P."/>
            <person name="Duerre P."/>
            <person name="Daniel R."/>
        </authorList>
    </citation>
    <scope>NUCLEOTIDE SEQUENCE [LARGE SCALE GENOMIC DNA]</scope>
    <source>
        <strain evidence="1 2">DSM 2619</strain>
    </source>
</reference>
<keyword evidence="2" id="KW-1185">Reference proteome</keyword>
<dbReference type="RefSeq" id="WP_077848007.1">
    <property type="nucleotide sequence ID" value="NZ_LZZM01000179.1"/>
</dbReference>
<dbReference type="SUPFAM" id="SSF53474">
    <property type="entry name" value="alpha/beta-Hydrolases"/>
    <property type="match status" value="1"/>
</dbReference>
<proteinExistence type="predicted"/>
<dbReference type="PANTHER" id="PTHR48098:SF3">
    <property type="entry name" value="IRON(III) ENTEROBACTIN ESTERASE"/>
    <property type="match status" value="1"/>
</dbReference>
<dbReference type="OrthoDB" id="9794761at2"/>
<comment type="caution">
    <text evidence="1">The sequence shown here is derived from an EMBL/GenBank/DDBJ whole genome shotgun (WGS) entry which is preliminary data.</text>
</comment>
<evidence type="ECO:0000313" key="2">
    <source>
        <dbReference type="Proteomes" id="UP000190890"/>
    </source>
</evidence>
<organism evidence="1 2">
    <name type="scientific">Clostridium puniceum</name>
    <dbReference type="NCBI Taxonomy" id="29367"/>
    <lineage>
        <taxon>Bacteria</taxon>
        <taxon>Bacillati</taxon>
        <taxon>Bacillota</taxon>
        <taxon>Clostridia</taxon>
        <taxon>Eubacteriales</taxon>
        <taxon>Clostridiaceae</taxon>
        <taxon>Clostridium</taxon>
    </lineage>
</organism>
<dbReference type="InterPro" id="IPR029058">
    <property type="entry name" value="AB_hydrolase_fold"/>
</dbReference>
<dbReference type="Pfam" id="PF00756">
    <property type="entry name" value="Esterase"/>
    <property type="match status" value="1"/>
</dbReference>
<gene>
    <name evidence="1" type="ORF">CLPUN_29250</name>
</gene>
<name>A0A1S8TDR4_9CLOT</name>
<dbReference type="InterPro" id="IPR050583">
    <property type="entry name" value="Mycobacterial_A85_antigen"/>
</dbReference>
<sequence>MKGIILTRKVFDREIFIYLPHRYDISNKKYPIIYVQDGETFREVFTKIIDDLEVKFENKSLEEHVLVGITPIDRLNEYTPWFSKALNERFHDFKGQADEYLKFLLNDLQSYLENEFRISTSKEDRKIMGYSLGALVSLYSIYKNNNYGEIASICASQWYENWINFINEKDIINDNFKLIMISGKKEGKNKTTIHRYSQKYSEQSYEIFKRRIGADNVKMIWDEYGHHENVLNRYQMALTFLLSKK</sequence>
<dbReference type="AlphaFoldDB" id="A0A1S8TDR4"/>